<comment type="similarity">
    <text evidence="1 7">Belongs to the thiolase-like superfamily. Thiolase family.</text>
</comment>
<proteinExistence type="inferred from homology"/>
<dbReference type="InterPro" id="IPR020617">
    <property type="entry name" value="Thiolase_C"/>
</dbReference>
<dbReference type="InterPro" id="IPR016039">
    <property type="entry name" value="Thiolase-like"/>
</dbReference>
<dbReference type="Pfam" id="PF00108">
    <property type="entry name" value="Thiolase_N"/>
    <property type="match status" value="1"/>
</dbReference>
<dbReference type="CDD" id="cd00751">
    <property type="entry name" value="thiolase"/>
    <property type="match status" value="1"/>
</dbReference>
<feature type="domain" description="Thiolase C-terminal" evidence="9">
    <location>
        <begin position="273"/>
        <end position="394"/>
    </location>
</feature>
<evidence type="ECO:0000259" key="8">
    <source>
        <dbReference type="Pfam" id="PF00108"/>
    </source>
</evidence>
<evidence type="ECO:0000256" key="6">
    <source>
        <dbReference type="PIRSR" id="PIRSR000429-1"/>
    </source>
</evidence>
<comment type="caution">
    <text evidence="10">The sequence shown here is derived from an EMBL/GenBank/DDBJ whole genome shotgun (WGS) entry which is preliminary data.</text>
</comment>
<dbReference type="SUPFAM" id="SSF53901">
    <property type="entry name" value="Thiolase-like"/>
    <property type="match status" value="2"/>
</dbReference>
<sequence>MSENEVVIVSAARTPIGKLGGAFKDVSAVQLGAAVIQAVIERAGISGSLVQEVLMGNVLQAGLGQNPARQASLQAGLSVEVPATTVNQVCGSGLMSLQIAYRSIQSGECDIVVAGGMENMSQAPHLLQGTRSGYVLGDQTLRDSMIKDGLWCAQNDYHMGITAENLCERYNLEREQLDQFALDSQRKAAAAMANGTFKDEIVAMDVPGRKGAMLRADQDEFPRPDTTLEGLSKLKPAFKKDGKVTAGNASGINDGAAALLIMSRSSAELHGLHPMAVIRSCAVVGVDPAHMGIGPIPATEKALQKAGLTIADIDVIEANEAFASQALLYAKHFDLDDRKLNVNGGAIALGHPIGASGARVVVSLLYEMARRNSRFGLAALCVGGGQGVAVVVERCE</sequence>
<accession>A0A3D9IS24</accession>
<dbReference type="FunFam" id="3.40.47.10:FF:000010">
    <property type="entry name" value="Acetyl-CoA acetyltransferase (Thiolase)"/>
    <property type="match status" value="1"/>
</dbReference>
<dbReference type="InterPro" id="IPR020616">
    <property type="entry name" value="Thiolase_N"/>
</dbReference>
<dbReference type="PANTHER" id="PTHR18919:SF107">
    <property type="entry name" value="ACETYL-COA ACETYLTRANSFERASE, CYTOSOLIC"/>
    <property type="match status" value="1"/>
</dbReference>
<feature type="domain" description="Thiolase N-terminal" evidence="8">
    <location>
        <begin position="6"/>
        <end position="265"/>
    </location>
</feature>
<dbReference type="Pfam" id="PF02803">
    <property type="entry name" value="Thiolase_C"/>
    <property type="match status" value="1"/>
</dbReference>
<protein>
    <recommendedName>
        <fullName evidence="2">acetyl-CoA C-acetyltransferase</fullName>
        <ecNumber evidence="2">2.3.1.9</ecNumber>
    </recommendedName>
    <alternativeName>
        <fullName evidence="5">Acetoacetyl-CoA thiolase</fullName>
    </alternativeName>
</protein>
<evidence type="ECO:0000256" key="7">
    <source>
        <dbReference type="RuleBase" id="RU003557"/>
    </source>
</evidence>
<dbReference type="InterPro" id="IPR020615">
    <property type="entry name" value="Thiolase_acyl_enz_int_AS"/>
</dbReference>
<feature type="active site" description="Proton acceptor" evidence="6">
    <location>
        <position position="381"/>
    </location>
</feature>
<evidence type="ECO:0000256" key="2">
    <source>
        <dbReference type="ARBA" id="ARBA00012705"/>
    </source>
</evidence>
<dbReference type="NCBIfam" id="TIGR01930">
    <property type="entry name" value="AcCoA-C-Actrans"/>
    <property type="match status" value="1"/>
</dbReference>
<evidence type="ECO:0000259" key="9">
    <source>
        <dbReference type="Pfam" id="PF02803"/>
    </source>
</evidence>
<evidence type="ECO:0000313" key="11">
    <source>
        <dbReference type="Proteomes" id="UP000256977"/>
    </source>
</evidence>
<dbReference type="InterPro" id="IPR020610">
    <property type="entry name" value="Thiolase_AS"/>
</dbReference>
<gene>
    <name evidence="10" type="ORF">DFP98_122117</name>
</gene>
<evidence type="ECO:0000313" key="10">
    <source>
        <dbReference type="EMBL" id="RED64564.1"/>
    </source>
</evidence>
<keyword evidence="4 7" id="KW-0012">Acyltransferase</keyword>
<feature type="active site" description="Proton acceptor" evidence="6">
    <location>
        <position position="351"/>
    </location>
</feature>
<dbReference type="PIRSF" id="PIRSF000429">
    <property type="entry name" value="Ac-CoA_Ac_transf"/>
    <property type="match status" value="1"/>
</dbReference>
<dbReference type="InterPro" id="IPR020613">
    <property type="entry name" value="Thiolase_CS"/>
</dbReference>
<name>A0A3D9IS24_9BACL</name>
<keyword evidence="11" id="KW-1185">Reference proteome</keyword>
<dbReference type="RefSeq" id="WP_116063291.1">
    <property type="nucleotide sequence ID" value="NZ_QRDZ01000022.1"/>
</dbReference>
<dbReference type="GO" id="GO:0003985">
    <property type="term" value="F:acetyl-CoA C-acetyltransferase activity"/>
    <property type="evidence" value="ECO:0007669"/>
    <property type="project" value="UniProtKB-EC"/>
</dbReference>
<dbReference type="EMBL" id="QRDZ01000022">
    <property type="protein sequence ID" value="RED64564.1"/>
    <property type="molecule type" value="Genomic_DNA"/>
</dbReference>
<evidence type="ECO:0000256" key="5">
    <source>
        <dbReference type="ARBA" id="ARBA00030755"/>
    </source>
</evidence>
<dbReference type="PROSITE" id="PS00737">
    <property type="entry name" value="THIOLASE_2"/>
    <property type="match status" value="1"/>
</dbReference>
<dbReference type="PROSITE" id="PS00098">
    <property type="entry name" value="THIOLASE_1"/>
    <property type="match status" value="1"/>
</dbReference>
<evidence type="ECO:0000256" key="1">
    <source>
        <dbReference type="ARBA" id="ARBA00010982"/>
    </source>
</evidence>
<evidence type="ECO:0000256" key="3">
    <source>
        <dbReference type="ARBA" id="ARBA00022679"/>
    </source>
</evidence>
<organism evidence="10 11">
    <name type="scientific">Cohnella phaseoli</name>
    <dbReference type="NCBI Taxonomy" id="456490"/>
    <lineage>
        <taxon>Bacteria</taxon>
        <taxon>Bacillati</taxon>
        <taxon>Bacillota</taxon>
        <taxon>Bacilli</taxon>
        <taxon>Bacillales</taxon>
        <taxon>Paenibacillaceae</taxon>
        <taxon>Cohnella</taxon>
    </lineage>
</organism>
<reference evidence="10 11" key="1">
    <citation type="submission" date="2018-07" db="EMBL/GenBank/DDBJ databases">
        <title>Genomic Encyclopedia of Type Strains, Phase III (KMG-III): the genomes of soil and plant-associated and newly described type strains.</title>
        <authorList>
            <person name="Whitman W."/>
        </authorList>
    </citation>
    <scope>NUCLEOTIDE SEQUENCE [LARGE SCALE GENOMIC DNA]</scope>
    <source>
        <strain evidence="10 11">CECT 7287</strain>
    </source>
</reference>
<dbReference type="InterPro" id="IPR002155">
    <property type="entry name" value="Thiolase"/>
</dbReference>
<feature type="active site" description="Acyl-thioester intermediate" evidence="6">
    <location>
        <position position="90"/>
    </location>
</feature>
<evidence type="ECO:0000256" key="4">
    <source>
        <dbReference type="ARBA" id="ARBA00023315"/>
    </source>
</evidence>
<dbReference type="PROSITE" id="PS00099">
    <property type="entry name" value="THIOLASE_3"/>
    <property type="match status" value="1"/>
</dbReference>
<keyword evidence="3 7" id="KW-0808">Transferase</keyword>
<dbReference type="AlphaFoldDB" id="A0A3D9IS24"/>
<dbReference type="EC" id="2.3.1.9" evidence="2"/>
<dbReference type="OrthoDB" id="9764892at2"/>
<dbReference type="Proteomes" id="UP000256977">
    <property type="component" value="Unassembled WGS sequence"/>
</dbReference>
<dbReference type="PANTHER" id="PTHR18919">
    <property type="entry name" value="ACETYL-COA C-ACYLTRANSFERASE"/>
    <property type="match status" value="1"/>
</dbReference>
<dbReference type="Gene3D" id="3.40.47.10">
    <property type="match status" value="2"/>
</dbReference>